<evidence type="ECO:0000256" key="1">
    <source>
        <dbReference type="ARBA" id="ARBA00023125"/>
    </source>
</evidence>
<dbReference type="GO" id="GO:0043565">
    <property type="term" value="F:sequence-specific DNA binding"/>
    <property type="evidence" value="ECO:0007669"/>
    <property type="project" value="InterPro"/>
</dbReference>
<reference evidence="3 4" key="1">
    <citation type="submission" date="2013-12" db="EMBL/GenBank/DDBJ databases">
        <title>Improved hybrid genome assemblies of Bacteroides xylanisolvens SD CC 1b and Bacteroides xylanisolvens SD CC 2a using Illumina and 454 Sequencing.</title>
        <authorList>
            <person name="Ramaraj T."/>
            <person name="Sundararajan A."/>
            <person name="Mudge J."/>
            <person name="Schilkey F.D."/>
            <person name="Delvecchio V."/>
            <person name="Donlon M."/>
            <person name="Ziemer C."/>
        </authorList>
    </citation>
    <scope>NUCLEOTIDE SEQUENCE [LARGE SCALE GENOMIC DNA]</scope>
</reference>
<name>D4VH76_9BACE</name>
<dbReference type="PROSITE" id="PS01124">
    <property type="entry name" value="HTH_ARAC_FAMILY_2"/>
    <property type="match status" value="1"/>
</dbReference>
<dbReference type="PANTHER" id="PTHR43280:SF32">
    <property type="entry name" value="TRANSCRIPTIONAL REGULATORY PROTEIN"/>
    <property type="match status" value="1"/>
</dbReference>
<evidence type="ECO:0000313" key="3">
    <source>
        <dbReference type="EMBL" id="CDM05733.1"/>
    </source>
</evidence>
<feature type="domain" description="HTH araC/xylS-type" evidence="2">
    <location>
        <begin position="227"/>
        <end position="312"/>
    </location>
</feature>
<dbReference type="GO" id="GO:0003700">
    <property type="term" value="F:DNA-binding transcription factor activity"/>
    <property type="evidence" value="ECO:0007669"/>
    <property type="project" value="InterPro"/>
</dbReference>
<sequence length="334" mass="38990">MCSISSIKQKKANKYAAFYYLCRKREKKMGQKEPIELALKLLDNLKIVRHNEHRYISSDFGFVNSFVKMETTLFSLGQPYRIKEGRIAFVKQGSARILINLIEYTIQPGYIAVIAPNSIIQITEVSPDFDMQMIAADHNFLPISGKDDFFSYLLHHQKNIILLLSPQEQQQVEHYFTLTWGVLQEPPFRKEAIQHLLASLLYYLEYIAQNSIEQNPAQLTRQEEIFQRFISLVNTHSKKERNVNFYADKLCLTPRYLNTVIRQASQQTVMDWINQSIILEAKVLLKHSNLLVYQVSDELNFPNPSFFFEVLQTNDRNDTPRISANEIIFISRTL</sequence>
<dbReference type="AlphaFoldDB" id="D4VH76"/>
<dbReference type="InterPro" id="IPR018060">
    <property type="entry name" value="HTH_AraC"/>
</dbReference>
<dbReference type="EMBL" id="CBXG010000039">
    <property type="protein sequence ID" value="CDM05733.1"/>
    <property type="molecule type" value="Genomic_DNA"/>
</dbReference>
<evidence type="ECO:0000313" key="4">
    <source>
        <dbReference type="Proteomes" id="UP000019380"/>
    </source>
</evidence>
<evidence type="ECO:0000259" key="2">
    <source>
        <dbReference type="PROSITE" id="PS01124"/>
    </source>
</evidence>
<gene>
    <name evidence="3" type="ORF">BN890_33260</name>
</gene>
<organism evidence="3 4">
    <name type="scientific">Bacteroides xylanisolvens SD CC 1b</name>
    <dbReference type="NCBI Taxonomy" id="702447"/>
    <lineage>
        <taxon>Bacteria</taxon>
        <taxon>Pseudomonadati</taxon>
        <taxon>Bacteroidota</taxon>
        <taxon>Bacteroidia</taxon>
        <taxon>Bacteroidales</taxon>
        <taxon>Bacteroidaceae</taxon>
        <taxon>Bacteroides</taxon>
    </lineage>
</organism>
<keyword evidence="1" id="KW-0238">DNA-binding</keyword>
<protein>
    <submittedName>
        <fullName evidence="3">Transcriptional regulator, AraC family</fullName>
    </submittedName>
</protein>
<accession>D4VH76</accession>
<dbReference type="SMART" id="SM00342">
    <property type="entry name" value="HTH_ARAC"/>
    <property type="match status" value="1"/>
</dbReference>
<dbReference type="PANTHER" id="PTHR43280">
    <property type="entry name" value="ARAC-FAMILY TRANSCRIPTIONAL REGULATOR"/>
    <property type="match status" value="1"/>
</dbReference>
<dbReference type="Gene3D" id="1.10.10.60">
    <property type="entry name" value="Homeodomain-like"/>
    <property type="match status" value="1"/>
</dbReference>
<comment type="caution">
    <text evidence="3">The sequence shown here is derived from an EMBL/GenBank/DDBJ whole genome shotgun (WGS) entry which is preliminary data.</text>
</comment>
<proteinExistence type="predicted"/>
<dbReference type="Proteomes" id="UP000019380">
    <property type="component" value="Unassembled WGS sequence"/>
</dbReference>